<dbReference type="InterPro" id="IPR000073">
    <property type="entry name" value="AB_hydrolase_1"/>
</dbReference>
<dbReference type="PANTHER" id="PTHR43798:SF14">
    <property type="entry name" value="SERINE HYDROLASE-LIKE PROTEIN DDB_G0286239"/>
    <property type="match status" value="1"/>
</dbReference>
<accession>A0A5B8SVH7</accession>
<evidence type="ECO:0000313" key="4">
    <source>
        <dbReference type="EMBL" id="QEA40431.1"/>
    </source>
</evidence>
<dbReference type="Proteomes" id="UP000321272">
    <property type="component" value="Chromosome"/>
</dbReference>
<keyword evidence="5" id="KW-1185">Reference proteome</keyword>
<dbReference type="AlphaFoldDB" id="A0A5B8SVH7"/>
<dbReference type="InterPro" id="IPR029058">
    <property type="entry name" value="AB_hydrolase_fold"/>
</dbReference>
<protein>
    <submittedName>
        <fullName evidence="4">Alpha/beta hydrolase</fullName>
    </submittedName>
</protein>
<comment type="similarity">
    <text evidence="1">Belongs to the AB hydrolase superfamily.</text>
</comment>
<gene>
    <name evidence="4" type="ORF">FGL86_16020</name>
</gene>
<evidence type="ECO:0000256" key="2">
    <source>
        <dbReference type="ARBA" id="ARBA00022801"/>
    </source>
</evidence>
<keyword evidence="2 4" id="KW-0378">Hydrolase</keyword>
<evidence type="ECO:0000259" key="3">
    <source>
        <dbReference type="Pfam" id="PF00561"/>
    </source>
</evidence>
<evidence type="ECO:0000256" key="1">
    <source>
        <dbReference type="ARBA" id="ARBA00008645"/>
    </source>
</evidence>
<sequence length="288" mass="31363">MTAPLFMRCNERLAALSWGETEAPTWLALHGWLDNAASFTRLAPRLASQLQVRIVAIDFAGHGLSNWFPPNIDYAVWDYCHDVLDTLEALKLERCALMGHSLGAGVATLMAAAMPERVSRLVLIDGLGALATEAKDTARQLRQGLIGQRRRSKGVPSYTDMDSAIAARVKGGVTPIDADTARPLVERNAEMLEDGGVRPRTDSRLLRPSPVRFCPEQVLALLSAIQAPTLLVEASHGVLTHRDAAKAAREAIPGLTRRVLEGGHHLHLEVGVVDQVADVIATWWRKQG</sequence>
<dbReference type="Pfam" id="PF00561">
    <property type="entry name" value="Abhydrolase_1"/>
    <property type="match status" value="1"/>
</dbReference>
<dbReference type="KEGG" id="paur:FGL86_16020"/>
<dbReference type="SUPFAM" id="SSF53474">
    <property type="entry name" value="alpha/beta-Hydrolases"/>
    <property type="match status" value="1"/>
</dbReference>
<dbReference type="PANTHER" id="PTHR43798">
    <property type="entry name" value="MONOACYLGLYCEROL LIPASE"/>
    <property type="match status" value="1"/>
</dbReference>
<evidence type="ECO:0000313" key="5">
    <source>
        <dbReference type="Proteomes" id="UP000321272"/>
    </source>
</evidence>
<dbReference type="PRINTS" id="PR00111">
    <property type="entry name" value="ABHYDROLASE"/>
</dbReference>
<dbReference type="OrthoDB" id="149912at2"/>
<dbReference type="Gene3D" id="3.40.50.1820">
    <property type="entry name" value="alpha/beta hydrolase"/>
    <property type="match status" value="1"/>
</dbReference>
<feature type="domain" description="AB hydrolase-1" evidence="3">
    <location>
        <begin position="28"/>
        <end position="269"/>
    </location>
</feature>
<dbReference type="GO" id="GO:0016787">
    <property type="term" value="F:hydrolase activity"/>
    <property type="evidence" value="ECO:0007669"/>
    <property type="project" value="UniProtKB-KW"/>
</dbReference>
<dbReference type="RefSeq" id="WP_147185699.1">
    <property type="nucleotide sequence ID" value="NZ_CP042382.1"/>
</dbReference>
<organism evidence="4 5">
    <name type="scientific">Pistricoccus aurantiacus</name>
    <dbReference type="NCBI Taxonomy" id="1883414"/>
    <lineage>
        <taxon>Bacteria</taxon>
        <taxon>Pseudomonadati</taxon>
        <taxon>Pseudomonadota</taxon>
        <taxon>Gammaproteobacteria</taxon>
        <taxon>Oceanospirillales</taxon>
        <taxon>Halomonadaceae</taxon>
        <taxon>Pistricoccus</taxon>
    </lineage>
</organism>
<proteinExistence type="inferred from homology"/>
<dbReference type="InterPro" id="IPR050266">
    <property type="entry name" value="AB_hydrolase_sf"/>
</dbReference>
<name>A0A5B8SVH7_9GAMM</name>
<dbReference type="EMBL" id="CP042382">
    <property type="protein sequence ID" value="QEA40431.1"/>
    <property type="molecule type" value="Genomic_DNA"/>
</dbReference>
<reference evidence="4 5" key="1">
    <citation type="submission" date="2019-06" db="EMBL/GenBank/DDBJ databases">
        <title>Genome analyses of bacteria isolated from kimchi.</title>
        <authorList>
            <person name="Lee S."/>
            <person name="Ahn S."/>
            <person name="Roh S."/>
        </authorList>
    </citation>
    <scope>NUCLEOTIDE SEQUENCE [LARGE SCALE GENOMIC DNA]</scope>
    <source>
        <strain evidence="4 5">CBA4606</strain>
    </source>
</reference>
<dbReference type="GO" id="GO:0016020">
    <property type="term" value="C:membrane"/>
    <property type="evidence" value="ECO:0007669"/>
    <property type="project" value="TreeGrafter"/>
</dbReference>